<reference evidence="1 2" key="1">
    <citation type="submission" date="2019-09" db="EMBL/GenBank/DDBJ databases">
        <title>Draft genome sequence of the thermophilic Saccharopolyspora hirsuta VKM Ac-666T.</title>
        <authorList>
            <person name="Lobastova T.G."/>
            <person name="Fokina V."/>
            <person name="Bragin E.Y."/>
            <person name="Shtratnikova V.Y."/>
            <person name="Starodumova I.P."/>
            <person name="Tarlachkov S.V."/>
            <person name="Donova M.V."/>
        </authorList>
    </citation>
    <scope>NUCLEOTIDE SEQUENCE [LARGE SCALE GENOMIC DNA]</scope>
    <source>
        <strain evidence="1 2">VKM Ac-666</strain>
    </source>
</reference>
<dbReference type="EMBL" id="VWPH01000004">
    <property type="protein sequence ID" value="KAA5834943.1"/>
    <property type="molecule type" value="Genomic_DNA"/>
</dbReference>
<dbReference type="AlphaFoldDB" id="A0A5M7BZN8"/>
<gene>
    <name evidence="1" type="ORF">F1721_09000</name>
</gene>
<dbReference type="RefSeq" id="WP_150066139.1">
    <property type="nucleotide sequence ID" value="NZ_VWPH01000004.1"/>
</dbReference>
<evidence type="ECO:0000313" key="2">
    <source>
        <dbReference type="Proteomes" id="UP000323946"/>
    </source>
</evidence>
<keyword evidence="2" id="KW-1185">Reference proteome</keyword>
<dbReference type="OrthoDB" id="3682126at2"/>
<evidence type="ECO:0000313" key="1">
    <source>
        <dbReference type="EMBL" id="KAA5834943.1"/>
    </source>
</evidence>
<accession>A0A5M7BZN8</accession>
<protein>
    <submittedName>
        <fullName evidence="1">Uncharacterized protein</fullName>
    </submittedName>
</protein>
<name>A0A5M7BZN8_SACHI</name>
<comment type="caution">
    <text evidence="1">The sequence shown here is derived from an EMBL/GenBank/DDBJ whole genome shotgun (WGS) entry which is preliminary data.</text>
</comment>
<proteinExistence type="predicted"/>
<sequence>MSSAGCPTLDNLDDGSTAFLFEAVDLGMEYAKFEDGFVPLATVLGPGGQKHIWKLVGDEDGSWTQEQGVALGREKLHDLDEDAHCVTLIYDGYFTGDGGRTEAVFVEAYQLGRPAGVHMCQRYERRGGDVHLIGNPMLLDDVVPPLVSPDRQPVEYPHLGPEAKEFALGAIAVGIEDVEPEACVVQPFAAVLAEDGSRDLWRLVDDELDPTVGGSLDLGRDQLASLDRSTRCAALVWGGDIPDDEDQEGAVFVEAYELGRPAGVRLVQPYRRIDHDRVALLGGPQVLEESEPLVPPVEAPRSEAFARLQEMAARKRS</sequence>
<dbReference type="Proteomes" id="UP000323946">
    <property type="component" value="Unassembled WGS sequence"/>
</dbReference>
<organism evidence="1 2">
    <name type="scientific">Saccharopolyspora hirsuta</name>
    <dbReference type="NCBI Taxonomy" id="1837"/>
    <lineage>
        <taxon>Bacteria</taxon>
        <taxon>Bacillati</taxon>
        <taxon>Actinomycetota</taxon>
        <taxon>Actinomycetes</taxon>
        <taxon>Pseudonocardiales</taxon>
        <taxon>Pseudonocardiaceae</taxon>
        <taxon>Saccharopolyspora</taxon>
    </lineage>
</organism>